<evidence type="ECO:0000256" key="4">
    <source>
        <dbReference type="ARBA" id="ARBA00022967"/>
    </source>
</evidence>
<reference evidence="6" key="1">
    <citation type="submission" date="2020-09" db="EMBL/GenBank/DDBJ databases">
        <title>Bacillus faecalis sp. nov., a moderately halophilic bacterium isolated from cow faeces.</title>
        <authorList>
            <person name="Jiang L."/>
            <person name="Lee J."/>
        </authorList>
    </citation>
    <scope>NUCLEOTIDE SEQUENCE</scope>
    <source>
        <strain evidence="6">AGMB 02131</strain>
    </source>
</reference>
<keyword evidence="2" id="KW-0547">Nucleotide-binding</keyword>
<dbReference type="GO" id="GO:0005524">
    <property type="term" value="F:ATP binding"/>
    <property type="evidence" value="ECO:0007669"/>
    <property type="project" value="UniProtKB-KW"/>
</dbReference>
<comment type="caution">
    <text evidence="6">The sequence shown here is derived from an EMBL/GenBank/DDBJ whole genome shotgun (WGS) entry which is preliminary data.</text>
</comment>
<evidence type="ECO:0000313" key="7">
    <source>
        <dbReference type="Proteomes" id="UP000602076"/>
    </source>
</evidence>
<evidence type="ECO:0000256" key="2">
    <source>
        <dbReference type="ARBA" id="ARBA00022741"/>
    </source>
</evidence>
<feature type="domain" description="ABC transporter" evidence="5">
    <location>
        <begin position="2"/>
        <end position="241"/>
    </location>
</feature>
<sequence length="437" mass="50235">MITLHNVTGGYNKENAIVRNLSLTVEKGSFFALLGPNGSGKTTIIRLMLGVLSLHSGDVIIDGKNVKQYKPKELAKKVAVMTQEHEIGLDFTVKEIVATGRYPYQNSMLFWENSKQDEQVIEKVMRQTNIWKYRDKSFTALSGGEKQRVLLAKALAQEPTVLLLDEPTNHLDIRHSMELLDLLKHLQHANQLTILAILHDLNIASLYADHICLLRTGELQGIYDGFKNEDKKDFSEVYEVQMEFQQHPKVAKNQIFLLPQFLQKNKKHTLKKYVSVQKNEIVFKHALRTISVGQEGRGIDWAQGWSFTNESVHVIGYNAKKKCCEIFSRTIPESWSTLMFFSNENNNVRVGFVTEENIDDIEMMNSVVQLTSFMKKYSITEEDNMKEESPFSLLTISSCNYDRKETRKSVIEEMQQLWLFGRDHSQKKNVQCGLHLL</sequence>
<dbReference type="Proteomes" id="UP000602076">
    <property type="component" value="Unassembled WGS sequence"/>
</dbReference>
<dbReference type="Pfam" id="PF00005">
    <property type="entry name" value="ABC_tran"/>
    <property type="match status" value="1"/>
</dbReference>
<evidence type="ECO:0000259" key="5">
    <source>
        <dbReference type="PROSITE" id="PS50893"/>
    </source>
</evidence>
<keyword evidence="1" id="KW-0813">Transport</keyword>
<dbReference type="InterPro" id="IPR003593">
    <property type="entry name" value="AAA+_ATPase"/>
</dbReference>
<keyword evidence="3 6" id="KW-0067">ATP-binding</keyword>
<dbReference type="EMBL" id="JACXSI010000006">
    <property type="protein sequence ID" value="MBD3107382.1"/>
    <property type="molecule type" value="Genomic_DNA"/>
</dbReference>
<accession>A0A927CV92</accession>
<dbReference type="RefSeq" id="WP_190996931.1">
    <property type="nucleotide sequence ID" value="NZ_JACXSI010000006.1"/>
</dbReference>
<dbReference type="SUPFAM" id="SSF52540">
    <property type="entry name" value="P-loop containing nucleoside triphosphate hydrolases"/>
    <property type="match status" value="1"/>
</dbReference>
<dbReference type="InterPro" id="IPR003439">
    <property type="entry name" value="ABC_transporter-like_ATP-bd"/>
</dbReference>
<dbReference type="InterPro" id="IPR017871">
    <property type="entry name" value="ABC_transporter-like_CS"/>
</dbReference>
<dbReference type="PANTHER" id="PTHR42794:SF1">
    <property type="entry name" value="HEMIN IMPORT ATP-BINDING PROTEIN HMUV"/>
    <property type="match status" value="1"/>
</dbReference>
<protein>
    <submittedName>
        <fullName evidence="6">ABC transporter ATP-binding protein</fullName>
    </submittedName>
</protein>
<proteinExistence type="predicted"/>
<organism evidence="6 7">
    <name type="scientific">Peribacillus faecalis</name>
    <dbReference type="NCBI Taxonomy" id="2772559"/>
    <lineage>
        <taxon>Bacteria</taxon>
        <taxon>Bacillati</taxon>
        <taxon>Bacillota</taxon>
        <taxon>Bacilli</taxon>
        <taxon>Bacillales</taxon>
        <taxon>Bacillaceae</taxon>
        <taxon>Peribacillus</taxon>
    </lineage>
</organism>
<dbReference type="GO" id="GO:0016887">
    <property type="term" value="F:ATP hydrolysis activity"/>
    <property type="evidence" value="ECO:0007669"/>
    <property type="project" value="InterPro"/>
</dbReference>
<dbReference type="PROSITE" id="PS50893">
    <property type="entry name" value="ABC_TRANSPORTER_2"/>
    <property type="match status" value="1"/>
</dbReference>
<evidence type="ECO:0000256" key="1">
    <source>
        <dbReference type="ARBA" id="ARBA00022448"/>
    </source>
</evidence>
<dbReference type="SMART" id="SM00382">
    <property type="entry name" value="AAA"/>
    <property type="match status" value="1"/>
</dbReference>
<dbReference type="PANTHER" id="PTHR42794">
    <property type="entry name" value="HEMIN IMPORT ATP-BINDING PROTEIN HMUV"/>
    <property type="match status" value="1"/>
</dbReference>
<evidence type="ECO:0000256" key="3">
    <source>
        <dbReference type="ARBA" id="ARBA00022840"/>
    </source>
</evidence>
<keyword evidence="4" id="KW-1278">Translocase</keyword>
<dbReference type="AlphaFoldDB" id="A0A927CV92"/>
<dbReference type="PROSITE" id="PS00211">
    <property type="entry name" value="ABC_TRANSPORTER_1"/>
    <property type="match status" value="1"/>
</dbReference>
<keyword evidence="7" id="KW-1185">Reference proteome</keyword>
<dbReference type="Gene3D" id="3.40.50.300">
    <property type="entry name" value="P-loop containing nucleotide triphosphate hydrolases"/>
    <property type="match status" value="1"/>
</dbReference>
<gene>
    <name evidence="6" type="ORF">IEO70_03310</name>
</gene>
<name>A0A927CV92_9BACI</name>
<evidence type="ECO:0000313" key="6">
    <source>
        <dbReference type="EMBL" id="MBD3107382.1"/>
    </source>
</evidence>
<dbReference type="CDD" id="cd03214">
    <property type="entry name" value="ABC_Iron-Siderophores_B12_Hemin"/>
    <property type="match status" value="1"/>
</dbReference>
<dbReference type="InterPro" id="IPR027417">
    <property type="entry name" value="P-loop_NTPase"/>
</dbReference>
<dbReference type="FunFam" id="3.40.50.300:FF:000134">
    <property type="entry name" value="Iron-enterobactin ABC transporter ATP-binding protein"/>
    <property type="match status" value="1"/>
</dbReference>